<name>A0A4Z1HP39_9HELO</name>
<accession>A0A4Z1HP39</accession>
<protein>
    <submittedName>
        <fullName evidence="1">Uncharacterized protein</fullName>
    </submittedName>
</protein>
<evidence type="ECO:0000313" key="2">
    <source>
        <dbReference type="Proteomes" id="UP000297527"/>
    </source>
</evidence>
<comment type="caution">
    <text evidence="1">The sequence shown here is derived from an EMBL/GenBank/DDBJ whole genome shotgun (WGS) entry which is preliminary data.</text>
</comment>
<keyword evidence="2" id="KW-1185">Reference proteome</keyword>
<dbReference type="AlphaFoldDB" id="A0A4Z1HP39"/>
<dbReference type="Proteomes" id="UP000297527">
    <property type="component" value="Unassembled WGS sequence"/>
</dbReference>
<gene>
    <name evidence="1" type="ORF">BCON_0174g00040</name>
</gene>
<reference evidence="1 2" key="1">
    <citation type="submission" date="2017-12" db="EMBL/GenBank/DDBJ databases">
        <title>Comparative genomics of Botrytis spp.</title>
        <authorList>
            <person name="Valero-Jimenez C.A."/>
            <person name="Tapia P."/>
            <person name="Veloso J."/>
            <person name="Silva-Moreno E."/>
            <person name="Staats M."/>
            <person name="Valdes J.H."/>
            <person name="Van Kan J.A.L."/>
        </authorList>
    </citation>
    <scope>NUCLEOTIDE SEQUENCE [LARGE SCALE GENOMIC DNA]</scope>
    <source>
        <strain evidence="1 2">MUCL11595</strain>
    </source>
</reference>
<proteinExistence type="predicted"/>
<evidence type="ECO:0000313" key="1">
    <source>
        <dbReference type="EMBL" id="TGO50859.1"/>
    </source>
</evidence>
<dbReference type="EMBL" id="PQXN01000174">
    <property type="protein sequence ID" value="TGO50859.1"/>
    <property type="molecule type" value="Genomic_DNA"/>
</dbReference>
<sequence>MFLTAKTVHSYIRFCNLGGSAQFIAKSKPPLDMELLAPNSAVGLYEGQVIKVNTCTTGAVLIVAALLGTPRTFAI</sequence>
<organism evidence="1 2">
    <name type="scientific">Botryotinia convoluta</name>
    <dbReference type="NCBI Taxonomy" id="54673"/>
    <lineage>
        <taxon>Eukaryota</taxon>
        <taxon>Fungi</taxon>
        <taxon>Dikarya</taxon>
        <taxon>Ascomycota</taxon>
        <taxon>Pezizomycotina</taxon>
        <taxon>Leotiomycetes</taxon>
        <taxon>Helotiales</taxon>
        <taxon>Sclerotiniaceae</taxon>
        <taxon>Botryotinia</taxon>
    </lineage>
</organism>